<gene>
    <name evidence="9" type="ORF">HK097_011692</name>
</gene>
<dbReference type="Gene3D" id="3.30.50.10">
    <property type="entry name" value="Erythroid Transcription Factor GATA-1, subunit A"/>
    <property type="match status" value="1"/>
</dbReference>
<dbReference type="PANTHER" id="PTHR47172:SF24">
    <property type="entry name" value="GATA ZINC FINGER DOMAIN-CONTAINING PROTEIN 14-RELATED"/>
    <property type="match status" value="1"/>
</dbReference>
<evidence type="ECO:0000256" key="3">
    <source>
        <dbReference type="ARBA" id="ARBA00022833"/>
    </source>
</evidence>
<evidence type="ECO:0000256" key="4">
    <source>
        <dbReference type="ARBA" id="ARBA00023015"/>
    </source>
</evidence>
<feature type="domain" description="GATA-type" evidence="8">
    <location>
        <begin position="574"/>
        <end position="609"/>
    </location>
</feature>
<dbReference type="InterPro" id="IPR013088">
    <property type="entry name" value="Znf_NHR/GATA"/>
</dbReference>
<dbReference type="Pfam" id="PF00320">
    <property type="entry name" value="GATA"/>
    <property type="match status" value="1"/>
</dbReference>
<dbReference type="PANTHER" id="PTHR47172">
    <property type="entry name" value="OS01G0976800 PROTEIN"/>
    <property type="match status" value="1"/>
</dbReference>
<evidence type="ECO:0000256" key="5">
    <source>
        <dbReference type="ARBA" id="ARBA00023163"/>
    </source>
</evidence>
<keyword evidence="3" id="KW-0862">Zinc</keyword>
<keyword evidence="1" id="KW-0479">Metal-binding</keyword>
<reference evidence="9" key="1">
    <citation type="submission" date="2020-05" db="EMBL/GenBank/DDBJ databases">
        <title>Phylogenomic resolution of chytrid fungi.</title>
        <authorList>
            <person name="Stajich J.E."/>
            <person name="Amses K."/>
            <person name="Simmons R."/>
            <person name="Seto K."/>
            <person name="Myers J."/>
            <person name="Bonds A."/>
            <person name="Quandt C.A."/>
            <person name="Barry K."/>
            <person name="Liu P."/>
            <person name="Grigoriev I."/>
            <person name="Longcore J.E."/>
            <person name="James T.Y."/>
        </authorList>
    </citation>
    <scope>NUCLEOTIDE SEQUENCE</scope>
    <source>
        <strain evidence="9">JEL0318</strain>
    </source>
</reference>
<keyword evidence="2 6" id="KW-0863">Zinc-finger</keyword>
<keyword evidence="10" id="KW-1185">Reference proteome</keyword>
<evidence type="ECO:0000313" key="10">
    <source>
        <dbReference type="Proteomes" id="UP001212841"/>
    </source>
</evidence>
<comment type="caution">
    <text evidence="9">The sequence shown here is derived from an EMBL/GenBank/DDBJ whole genome shotgun (WGS) entry which is preliminary data.</text>
</comment>
<evidence type="ECO:0000256" key="6">
    <source>
        <dbReference type="PROSITE-ProRule" id="PRU00094"/>
    </source>
</evidence>
<feature type="region of interest" description="Disordered" evidence="7">
    <location>
        <begin position="380"/>
        <end position="473"/>
    </location>
</feature>
<dbReference type="GO" id="GO:0006355">
    <property type="term" value="P:regulation of DNA-templated transcription"/>
    <property type="evidence" value="ECO:0007669"/>
    <property type="project" value="InterPro"/>
</dbReference>
<sequence length="655" mass="73249">MLITPNRDDVRVIYASKTFSDSVAAVFGHEIQQHSFMDFVRRKERMFVLQKALDVAETAGFQVPVRYAGASSHLNEKICQRHLTNLRIASLLLASIRVKMINFMDPSFRKPRTRCRGTGSDPETCTCSDGVLFLTSVGNGLLGATFHILETVQHRCTCNEAWGPEESSSLLQAFATSSKCMDLSNFQFCNVAELGMVITTLPSTVCGPVIERPDMDTDGAAATIMEQMEGATEVSVLCLMSIKDLQGRKSFVQSTWSKPELEHLALWVRRASMNAIDARQSKCFVTKHKFNLRTPMLSTTVGSSSANHMTDRELSLPAESYAVLHQGLVMLVTRFSRKPTMPWDDDPTPITLPPLASLNLPIPALPDLKQHRTRSIADMAESEKRRGKRTMGSVPPTSPALDKDAPRPTLPPFNLMSPREAPYPLPTAAPAVEPSLGPTTPPIVGHGDTRRELPTMDESFPSPSPLTPPLRFPQTPQTLSYYFPKPITRPVQPRNNIHMPDPTDHVPHWVAALMLRSSHELAQHALDKLTYRSHRHALRAEMFDAAGSEGSQYSTEDLFRRPMQHGVPSPLLGKRMRRVCEECGVRDTPEWRRGPKGDKNFCNACGLKHARKHRREEQQRESDAELLLYLGNSSDKRSPTEMKLPSETRFASVRW</sequence>
<dbReference type="AlphaFoldDB" id="A0AAD5S8G3"/>
<organism evidence="9 10">
    <name type="scientific">Rhizophlyctis rosea</name>
    <dbReference type="NCBI Taxonomy" id="64517"/>
    <lineage>
        <taxon>Eukaryota</taxon>
        <taxon>Fungi</taxon>
        <taxon>Fungi incertae sedis</taxon>
        <taxon>Chytridiomycota</taxon>
        <taxon>Chytridiomycota incertae sedis</taxon>
        <taxon>Chytridiomycetes</taxon>
        <taxon>Rhizophlyctidales</taxon>
        <taxon>Rhizophlyctidaceae</taxon>
        <taxon>Rhizophlyctis</taxon>
    </lineage>
</organism>
<dbReference type="PROSITE" id="PS00344">
    <property type="entry name" value="GATA_ZN_FINGER_1"/>
    <property type="match status" value="1"/>
</dbReference>
<dbReference type="SUPFAM" id="SSF57716">
    <property type="entry name" value="Glucocorticoid receptor-like (DNA-binding domain)"/>
    <property type="match status" value="1"/>
</dbReference>
<feature type="region of interest" description="Disordered" evidence="7">
    <location>
        <begin position="612"/>
        <end position="655"/>
    </location>
</feature>
<feature type="compositionally biased region" description="Pro residues" evidence="7">
    <location>
        <begin position="462"/>
        <end position="471"/>
    </location>
</feature>
<dbReference type="CDD" id="cd00202">
    <property type="entry name" value="ZnF_GATA"/>
    <property type="match status" value="1"/>
</dbReference>
<protein>
    <recommendedName>
        <fullName evidence="8">GATA-type domain-containing protein</fullName>
    </recommendedName>
</protein>
<evidence type="ECO:0000259" key="8">
    <source>
        <dbReference type="PROSITE" id="PS50114"/>
    </source>
</evidence>
<name>A0AAD5S8G3_9FUNG</name>
<keyword evidence="4" id="KW-0805">Transcription regulation</keyword>
<dbReference type="GO" id="GO:0008270">
    <property type="term" value="F:zinc ion binding"/>
    <property type="evidence" value="ECO:0007669"/>
    <property type="project" value="UniProtKB-KW"/>
</dbReference>
<evidence type="ECO:0000256" key="2">
    <source>
        <dbReference type="ARBA" id="ARBA00022771"/>
    </source>
</evidence>
<proteinExistence type="predicted"/>
<dbReference type="PROSITE" id="PS50114">
    <property type="entry name" value="GATA_ZN_FINGER_2"/>
    <property type="match status" value="1"/>
</dbReference>
<dbReference type="Proteomes" id="UP001212841">
    <property type="component" value="Unassembled WGS sequence"/>
</dbReference>
<dbReference type="SMART" id="SM00401">
    <property type="entry name" value="ZnF_GATA"/>
    <property type="match status" value="1"/>
</dbReference>
<dbReference type="EMBL" id="JADGJD010000993">
    <property type="protein sequence ID" value="KAJ3047273.1"/>
    <property type="molecule type" value="Genomic_DNA"/>
</dbReference>
<keyword evidence="5" id="KW-0804">Transcription</keyword>
<evidence type="ECO:0000313" key="9">
    <source>
        <dbReference type="EMBL" id="KAJ3047273.1"/>
    </source>
</evidence>
<dbReference type="GO" id="GO:0043565">
    <property type="term" value="F:sequence-specific DNA binding"/>
    <property type="evidence" value="ECO:0007669"/>
    <property type="project" value="InterPro"/>
</dbReference>
<evidence type="ECO:0000256" key="1">
    <source>
        <dbReference type="ARBA" id="ARBA00022723"/>
    </source>
</evidence>
<accession>A0AAD5S8G3</accession>
<dbReference type="InterPro" id="IPR000679">
    <property type="entry name" value="Znf_GATA"/>
</dbReference>
<evidence type="ECO:0000256" key="7">
    <source>
        <dbReference type="SAM" id="MobiDB-lite"/>
    </source>
</evidence>
<feature type="compositionally biased region" description="Basic and acidic residues" evidence="7">
    <location>
        <begin position="634"/>
        <end position="646"/>
    </location>
</feature>